<feature type="region of interest" description="Disordered" evidence="1">
    <location>
        <begin position="689"/>
        <end position="743"/>
    </location>
</feature>
<keyword evidence="3" id="KW-0418">Kinase</keyword>
<feature type="region of interest" description="Disordered" evidence="1">
    <location>
        <begin position="602"/>
        <end position="644"/>
    </location>
</feature>
<dbReference type="Pfam" id="PF17667">
    <property type="entry name" value="Pkinase_fungal"/>
    <property type="match status" value="2"/>
</dbReference>
<comment type="caution">
    <text evidence="3">The sequence shown here is derived from an EMBL/GenBank/DDBJ whole genome shotgun (WGS) entry which is preliminary data.</text>
</comment>
<dbReference type="InterPro" id="IPR040976">
    <property type="entry name" value="Pkinase_fungal"/>
</dbReference>
<dbReference type="PANTHER" id="PTHR38248">
    <property type="entry name" value="FUNK1 6"/>
    <property type="match status" value="1"/>
</dbReference>
<keyword evidence="3" id="KW-0808">Transferase</keyword>
<evidence type="ECO:0000259" key="2">
    <source>
        <dbReference type="Pfam" id="PF17667"/>
    </source>
</evidence>
<feature type="compositionally biased region" description="Polar residues" evidence="1">
    <location>
        <begin position="1"/>
        <end position="10"/>
    </location>
</feature>
<dbReference type="EMBL" id="JACYCC010000128">
    <property type="protein sequence ID" value="KAF8674928.1"/>
    <property type="molecule type" value="Genomic_DNA"/>
</dbReference>
<dbReference type="AlphaFoldDB" id="A0A8H7H5U6"/>
<evidence type="ECO:0000313" key="3">
    <source>
        <dbReference type="EMBL" id="KAF8674928.1"/>
    </source>
</evidence>
<feature type="compositionally biased region" description="Basic residues" evidence="1">
    <location>
        <begin position="371"/>
        <end position="382"/>
    </location>
</feature>
<feature type="compositionally biased region" description="Polar residues" evidence="1">
    <location>
        <begin position="616"/>
        <end position="637"/>
    </location>
</feature>
<feature type="compositionally biased region" description="Acidic residues" evidence="1">
    <location>
        <begin position="693"/>
        <end position="705"/>
    </location>
</feature>
<organism evidence="3 4">
    <name type="scientific">Rhizoctonia solani</name>
    <dbReference type="NCBI Taxonomy" id="456999"/>
    <lineage>
        <taxon>Eukaryota</taxon>
        <taxon>Fungi</taxon>
        <taxon>Dikarya</taxon>
        <taxon>Basidiomycota</taxon>
        <taxon>Agaricomycotina</taxon>
        <taxon>Agaricomycetes</taxon>
        <taxon>Cantharellales</taxon>
        <taxon>Ceratobasidiaceae</taxon>
        <taxon>Rhizoctonia</taxon>
    </lineage>
</organism>
<dbReference type="PANTHER" id="PTHR38248:SF2">
    <property type="entry name" value="FUNK1 11"/>
    <property type="match status" value="1"/>
</dbReference>
<sequence>MSATSHTPCSSDPHIVERGTDSESHNNTSQPTPARRKTPTPGSHVGAADTNTPFRSGSAQRTKESAGNSRSISQASRSHHPASNSTPAGAPNSTQPNMGKYLTDEMHGGIFCDPRFVENFLAPDERHKALVEQATSPRPGKFNSVLPKKPSGERRLYGLIMNVLNEIKTSVDDVRGNHGLGTLGPLFLDHHDTSFQSEDPEMSRIKPDLVMFEDATKSWETLAMPIEVKSKHTYLKVGMNQLARYARGIFAHQIHRRYVFGLVICRWAATFVRFDRSGILHSKPIDMRAEADRFERAFAGLMMLDRDQFGYDTAFTVQVTEEGQREYYLDLPAEAVPAAQIGSEPAPAPELDTTSHPDADANDASSEKAPKAPKARQLPPRRFKVMQRLCHRKSIRGRATIVLRIREVREWNQQQEGVRRGPARSAKKPEERKWQEVPGARDYILKMMWRDPKKRPEGEVLKLLGRAYGLTRYRWHSDRLKQGGACHEPSATTCKECHDITPSPPMEQASNLESLDVPVPEDGGKQPPKYIEVDTDHYTKLLTYRMSRIYTWMLLESVGRLLWTAKDTRELLEAMLDGILGYWHAVNQGILHRDISDGNVLIDDSGDGDHQRDSQPDNATTAEDAQCDTQAESSIASDSHPMAKSRQALQVTLDKLGRERDMRGFLGDYDLFTTHSKMGPEFFGESFKRGWDDESNSGAEDDGDAIEAKPDAKRRKLNNDQLPSKSSGGNSREPARSGVASGSATGLGVKRYKRIDFRTGTPTFMSIRVLRVDIGTPYVHHFMDDLQSFFWLLLWCVVEHRDINDGKNGTAVQPTRKAEELLAKLDRADSDFGVLCDSKEAILTGCTMGEFRYALEACGNSWATNSIIIKTILRLGSYFSDSRYLRNFSQYPPEKVFPEIVEIYTKALHEMSSSGAGVVSHN</sequence>
<protein>
    <submittedName>
        <fullName evidence="3">Other FunK1 protein kinase</fullName>
    </submittedName>
</protein>
<feature type="domain" description="Fungal-type protein kinase" evidence="2">
    <location>
        <begin position="213"/>
        <end position="609"/>
    </location>
</feature>
<reference evidence="3" key="1">
    <citation type="submission" date="2020-09" db="EMBL/GenBank/DDBJ databases">
        <title>Comparative genome analyses of four rice-infecting Rhizoctonia solani isolates reveal extensive enrichment of homogalacturonan modification genes.</title>
        <authorList>
            <person name="Lee D.-Y."/>
            <person name="Jeon J."/>
            <person name="Kim K.-T."/>
            <person name="Cheong K."/>
            <person name="Song H."/>
            <person name="Choi G."/>
            <person name="Ko J."/>
            <person name="Opiyo S.O."/>
            <person name="Zuo S."/>
            <person name="Madhav S."/>
            <person name="Lee Y.-H."/>
            <person name="Wang G.-L."/>
        </authorList>
    </citation>
    <scope>NUCLEOTIDE SEQUENCE</scope>
    <source>
        <strain evidence="3">AG1-IA YN-7</strain>
    </source>
</reference>
<evidence type="ECO:0000256" key="1">
    <source>
        <dbReference type="SAM" id="MobiDB-lite"/>
    </source>
</evidence>
<proteinExistence type="predicted"/>
<feature type="compositionally biased region" description="Polar residues" evidence="1">
    <location>
        <begin position="49"/>
        <end position="97"/>
    </location>
</feature>
<gene>
    <name evidence="3" type="ORF">RHS04_07022</name>
</gene>
<feature type="compositionally biased region" description="Polar residues" evidence="1">
    <location>
        <begin position="719"/>
        <end position="730"/>
    </location>
</feature>
<dbReference type="Proteomes" id="UP000650582">
    <property type="component" value="Unassembled WGS sequence"/>
</dbReference>
<feature type="region of interest" description="Disordered" evidence="1">
    <location>
        <begin position="343"/>
        <end position="382"/>
    </location>
</feature>
<feature type="domain" description="Fungal-type protein kinase" evidence="2">
    <location>
        <begin position="756"/>
        <end position="796"/>
    </location>
</feature>
<accession>A0A8H7H5U6</accession>
<feature type="compositionally biased region" description="Basic and acidic residues" evidence="1">
    <location>
        <begin position="14"/>
        <end position="24"/>
    </location>
</feature>
<name>A0A8H7H5U6_9AGAM</name>
<feature type="region of interest" description="Disordered" evidence="1">
    <location>
        <begin position="1"/>
        <end position="102"/>
    </location>
</feature>
<dbReference type="GO" id="GO:0016301">
    <property type="term" value="F:kinase activity"/>
    <property type="evidence" value="ECO:0007669"/>
    <property type="project" value="UniProtKB-KW"/>
</dbReference>
<evidence type="ECO:0000313" key="4">
    <source>
        <dbReference type="Proteomes" id="UP000650582"/>
    </source>
</evidence>
<feature type="compositionally biased region" description="Basic and acidic residues" evidence="1">
    <location>
        <begin position="353"/>
        <end position="370"/>
    </location>
</feature>